<evidence type="ECO:0000256" key="11">
    <source>
        <dbReference type="ARBA" id="ARBA00023211"/>
    </source>
</evidence>
<comment type="subcellular location">
    <subcellularLocation>
        <location evidence="4">Nucleus</location>
    </subcellularLocation>
</comment>
<dbReference type="GO" id="GO:0016074">
    <property type="term" value="P:sno(s)RNA metabolic process"/>
    <property type="evidence" value="ECO:0007669"/>
    <property type="project" value="EnsemblFungi"/>
</dbReference>
<comment type="similarity">
    <text evidence="5">Belongs to the lariat debranching enzyme family.</text>
</comment>
<dbReference type="RefSeq" id="XP_001384047.2">
    <property type="nucleotide sequence ID" value="XM_001384010.1"/>
</dbReference>
<evidence type="ECO:0000259" key="14">
    <source>
        <dbReference type="SMART" id="SM01124"/>
    </source>
</evidence>
<evidence type="ECO:0000256" key="2">
    <source>
        <dbReference type="ARBA" id="ARBA00001947"/>
    </source>
</evidence>
<dbReference type="GO" id="GO:0007124">
    <property type="term" value="P:pseudohyphal growth"/>
    <property type="evidence" value="ECO:0007669"/>
    <property type="project" value="EnsemblFungi"/>
</dbReference>
<name>A3LT67_PICST</name>
<dbReference type="KEGG" id="pic:PICST_45555"/>
<dbReference type="PANTHER" id="PTHR12849">
    <property type="entry name" value="RNA LARIAT DEBRANCHING ENZYME"/>
    <property type="match status" value="1"/>
</dbReference>
<dbReference type="GO" id="GO:0008419">
    <property type="term" value="F:RNA lariat debranching enzyme activity"/>
    <property type="evidence" value="ECO:0007669"/>
    <property type="project" value="EnsemblFungi"/>
</dbReference>
<keyword evidence="7" id="KW-0479">Metal-binding</keyword>
<dbReference type="GeneID" id="4838869"/>
<proteinExistence type="inferred from homology"/>
<dbReference type="FunCoup" id="A3LT67">
    <property type="interactions" value="684"/>
</dbReference>
<organism evidence="15 16">
    <name type="scientific">Scheffersomyces stipitis (strain ATCC 58785 / CBS 6054 / NBRC 10063 / NRRL Y-11545)</name>
    <name type="common">Yeast</name>
    <name type="synonym">Pichia stipitis</name>
    <dbReference type="NCBI Taxonomy" id="322104"/>
    <lineage>
        <taxon>Eukaryota</taxon>
        <taxon>Fungi</taxon>
        <taxon>Dikarya</taxon>
        <taxon>Ascomycota</taxon>
        <taxon>Saccharomycotina</taxon>
        <taxon>Pichiomycetes</taxon>
        <taxon>Debaryomycetaceae</taxon>
        <taxon>Scheffersomyces</taxon>
    </lineage>
</organism>
<dbReference type="GO" id="GO:0045292">
    <property type="term" value="P:mRNA cis splicing, via spliceosome"/>
    <property type="evidence" value="ECO:0007669"/>
    <property type="project" value="EnsemblFungi"/>
</dbReference>
<dbReference type="OMA" id="PLKYWEN"/>
<dbReference type="GO" id="GO:0030145">
    <property type="term" value="F:manganese ion binding"/>
    <property type="evidence" value="ECO:0007669"/>
    <property type="project" value="EnsemblFungi"/>
</dbReference>
<keyword evidence="11" id="KW-0464">Manganese</keyword>
<gene>
    <name evidence="15" type="ORF">PICST_45555</name>
</gene>
<dbReference type="HOGENOM" id="CLU_005893_1_0_1"/>
<keyword evidence="9" id="KW-0862">Zinc</keyword>
<dbReference type="GO" id="GO:0032197">
    <property type="term" value="P:retrotransposition"/>
    <property type="evidence" value="ECO:0007669"/>
    <property type="project" value="EnsemblFungi"/>
</dbReference>
<dbReference type="InParanoid" id="A3LT67"/>
<keyword evidence="10" id="KW-0408">Iron</keyword>
<evidence type="ECO:0000256" key="9">
    <source>
        <dbReference type="ARBA" id="ARBA00022833"/>
    </source>
</evidence>
<comment type="cofactor">
    <cofactor evidence="2">
        <name>Zn(2+)</name>
        <dbReference type="ChEBI" id="CHEBI:29105"/>
    </cofactor>
</comment>
<dbReference type="eggNOG" id="KOG2863">
    <property type="taxonomic scope" value="Eukaryota"/>
</dbReference>
<feature type="region of interest" description="Disordered" evidence="13">
    <location>
        <begin position="261"/>
        <end position="281"/>
    </location>
</feature>
<dbReference type="Pfam" id="PF05011">
    <property type="entry name" value="DBR1"/>
    <property type="match status" value="1"/>
</dbReference>
<sequence>MTDSPKKVKIAVEGCCHGELNAIYRSLDDSVDLLIICGDFQAIRNQTDLDTMNVPKKYLRMADFHEYYSGTKTAPILTIFIGGNHECSSYLTELKFGGWVAPNIYYLGEYGSVWYRGIQIAGWSGIYNHWSFLDNFLDDESLPFTPRSIRSVYHTKPKNFLKMSLMNHDLDVVLSHDWPVGIEKYGDAQWLLRKKQYFKNDIRDGKLGSPLNKFLLGYLRPRYWFSGHLHIRFDARVSYRNQEITSPYSKEEVVKSDEIEINMDDEEEDEEPTKNSDEIGGLDMDDEIEVEESKITFEDKLCIDKRESAVDSKGFSLIPSRKRFPGDNDETYFLALDKCLPHRRFFEVIEVEVKSQNLQHPSVKYDGLYMSRRSVAINRVVEDFVHKHKQQFKEISWAQISDSPSRLTIINELREVVSAELNSLSRRDDSDFEIRHDSFKIVAPIESKNTEAIPLKYWENNQTVDYCAKFGIHYRS</sequence>
<accession>A3LT67</accession>
<dbReference type="AlphaFoldDB" id="A3LT67"/>
<evidence type="ECO:0000256" key="12">
    <source>
        <dbReference type="ARBA" id="ARBA00023242"/>
    </source>
</evidence>
<feature type="domain" description="Lariat debranching enzyme C-terminal" evidence="14">
    <location>
        <begin position="324"/>
        <end position="476"/>
    </location>
</feature>
<dbReference type="SUPFAM" id="SSF56300">
    <property type="entry name" value="Metallo-dependent phosphatases"/>
    <property type="match status" value="1"/>
</dbReference>
<feature type="compositionally biased region" description="Acidic residues" evidence="13">
    <location>
        <begin position="261"/>
        <end position="271"/>
    </location>
</feature>
<dbReference type="Gene3D" id="3.60.21.10">
    <property type="match status" value="1"/>
</dbReference>
<keyword evidence="12" id="KW-0539">Nucleus</keyword>
<evidence type="ECO:0000256" key="7">
    <source>
        <dbReference type="ARBA" id="ARBA00022723"/>
    </source>
</evidence>
<evidence type="ECO:0000256" key="13">
    <source>
        <dbReference type="SAM" id="MobiDB-lite"/>
    </source>
</evidence>
<dbReference type="InterPro" id="IPR004843">
    <property type="entry name" value="Calcineurin-like_PHP"/>
</dbReference>
<dbReference type="InterPro" id="IPR041816">
    <property type="entry name" value="Dbr1_N"/>
</dbReference>
<comment type="cofactor">
    <cofactor evidence="1">
        <name>Mn(2+)</name>
        <dbReference type="ChEBI" id="CHEBI:29035"/>
    </cofactor>
</comment>
<keyword evidence="6" id="KW-0507">mRNA processing</keyword>
<dbReference type="GO" id="GO:0005506">
    <property type="term" value="F:iron ion binding"/>
    <property type="evidence" value="ECO:0007669"/>
    <property type="project" value="EnsemblFungi"/>
</dbReference>
<dbReference type="Pfam" id="PF00149">
    <property type="entry name" value="Metallophos"/>
    <property type="match status" value="1"/>
</dbReference>
<dbReference type="CDD" id="cd00844">
    <property type="entry name" value="MPP_Dbr1_N"/>
    <property type="match status" value="1"/>
</dbReference>
<evidence type="ECO:0000256" key="6">
    <source>
        <dbReference type="ARBA" id="ARBA00022664"/>
    </source>
</evidence>
<evidence type="ECO:0000256" key="4">
    <source>
        <dbReference type="ARBA" id="ARBA00004123"/>
    </source>
</evidence>
<dbReference type="InterPro" id="IPR007708">
    <property type="entry name" value="DBR1_C"/>
</dbReference>
<dbReference type="InterPro" id="IPR029052">
    <property type="entry name" value="Metallo-depent_PP-like"/>
</dbReference>
<evidence type="ECO:0000256" key="8">
    <source>
        <dbReference type="ARBA" id="ARBA00022801"/>
    </source>
</evidence>
<dbReference type="OrthoDB" id="407609at2759"/>
<evidence type="ECO:0000256" key="1">
    <source>
        <dbReference type="ARBA" id="ARBA00001936"/>
    </source>
</evidence>
<comment type="cofactor">
    <cofactor evidence="3">
        <name>Fe(2+)</name>
        <dbReference type="ChEBI" id="CHEBI:29033"/>
    </cofactor>
</comment>
<dbReference type="PANTHER" id="PTHR12849:SF0">
    <property type="entry name" value="LARIAT DEBRANCHING ENZYME"/>
    <property type="match status" value="1"/>
</dbReference>
<protein>
    <submittedName>
        <fullName evidence="15">Metallophosphoesterase</fullName>
    </submittedName>
</protein>
<evidence type="ECO:0000256" key="10">
    <source>
        <dbReference type="ARBA" id="ARBA00023004"/>
    </source>
</evidence>
<keyword evidence="8" id="KW-0378">Hydrolase</keyword>
<reference evidence="15 16" key="1">
    <citation type="journal article" date="2007" name="Nat. Biotechnol.">
        <title>Genome sequence of the lignocellulose-bioconverting and xylose-fermenting yeast Pichia stipitis.</title>
        <authorList>
            <person name="Jeffries T.W."/>
            <person name="Grigoriev I.V."/>
            <person name="Grimwood J."/>
            <person name="Laplaza J.M."/>
            <person name="Aerts A."/>
            <person name="Salamov A."/>
            <person name="Schmutz J."/>
            <person name="Lindquist E."/>
            <person name="Dehal P."/>
            <person name="Shapiro H."/>
            <person name="Jin Y.S."/>
            <person name="Passoth V."/>
            <person name="Richardson P.M."/>
        </authorList>
    </citation>
    <scope>NUCLEOTIDE SEQUENCE [LARGE SCALE GENOMIC DNA]</scope>
    <source>
        <strain evidence="16">ATCC 58785 / CBS 6054 / NBRC 10063 / NRRL Y-11545</strain>
    </source>
</reference>
<evidence type="ECO:0000256" key="3">
    <source>
        <dbReference type="ARBA" id="ARBA00001954"/>
    </source>
</evidence>
<evidence type="ECO:0000256" key="5">
    <source>
        <dbReference type="ARBA" id="ARBA00006045"/>
    </source>
</evidence>
<evidence type="ECO:0000313" key="15">
    <source>
        <dbReference type="EMBL" id="ABN66018.2"/>
    </source>
</evidence>
<dbReference type="GO" id="GO:0005634">
    <property type="term" value="C:nucleus"/>
    <property type="evidence" value="ECO:0007669"/>
    <property type="project" value="UniProtKB-SubCell"/>
</dbReference>
<dbReference type="Proteomes" id="UP000002258">
    <property type="component" value="Chromosome 4"/>
</dbReference>
<keyword evidence="16" id="KW-1185">Reference proteome</keyword>
<dbReference type="STRING" id="322104.A3LT67"/>
<evidence type="ECO:0000313" key="16">
    <source>
        <dbReference type="Proteomes" id="UP000002258"/>
    </source>
</evidence>
<dbReference type="GO" id="GO:0008270">
    <property type="term" value="F:zinc ion binding"/>
    <property type="evidence" value="ECO:0007669"/>
    <property type="project" value="EnsemblFungi"/>
</dbReference>
<dbReference type="EMBL" id="CP000498">
    <property type="protein sequence ID" value="ABN66018.2"/>
    <property type="molecule type" value="Genomic_DNA"/>
</dbReference>
<dbReference type="GO" id="GO:0006401">
    <property type="term" value="P:RNA catabolic process"/>
    <property type="evidence" value="ECO:0007669"/>
    <property type="project" value="EnsemblFungi"/>
</dbReference>
<dbReference type="SMART" id="SM01124">
    <property type="entry name" value="DBR1"/>
    <property type="match status" value="1"/>
</dbReference>